<dbReference type="GO" id="GO:0005507">
    <property type="term" value="F:copper ion binding"/>
    <property type="evidence" value="ECO:0007669"/>
    <property type="project" value="InterPro"/>
</dbReference>
<evidence type="ECO:0000256" key="5">
    <source>
        <dbReference type="ARBA" id="ARBA00022737"/>
    </source>
</evidence>
<dbReference type="Gramene" id="PRQ25538">
    <property type="protein sequence ID" value="PRQ25538"/>
    <property type="gene ID" value="RchiOBHm_Chr6g0284761"/>
</dbReference>
<evidence type="ECO:0000256" key="6">
    <source>
        <dbReference type="ARBA" id="ARBA00023008"/>
    </source>
</evidence>
<dbReference type="CDD" id="cd13897">
    <property type="entry name" value="CuRO_3_LCC_plant"/>
    <property type="match status" value="1"/>
</dbReference>
<comment type="subcellular location">
    <subcellularLocation>
        <location evidence="1">Secreted</location>
    </subcellularLocation>
</comment>
<dbReference type="EMBL" id="PDCK01000044">
    <property type="protein sequence ID" value="PRQ25538.1"/>
    <property type="molecule type" value="Genomic_DNA"/>
</dbReference>
<sequence length="231" mass="26041">MFITASMNSLYCEDSGFLSCMEIPVATSVNNISWVNPWSTDLLQAYYRNISGVYSTDFPDHPPTYYNFTDKTYSKYTVLTVQGTKVKVLSYNESVEIVFQGTDVQGGSVNHPLHMHGYKFYVVGYGFGNYDNETDPKGFDLVDPPHVTTFGVPKNGWLAIRFIANNPGVWFWHCHMERHTTLGMEAAFIVKNGDTAETSILEPPAYTPSCNVPLVSRIENSDEFVEKLIDQ</sequence>
<dbReference type="GO" id="GO:0052716">
    <property type="term" value="F:hydroquinone:oxygen oxidoreductase activity"/>
    <property type="evidence" value="ECO:0007669"/>
    <property type="project" value="UniProtKB-EC"/>
</dbReference>
<dbReference type="InterPro" id="IPR008972">
    <property type="entry name" value="Cupredoxin"/>
</dbReference>
<dbReference type="PANTHER" id="PTHR11709:SF261">
    <property type="entry name" value="LACCASE"/>
    <property type="match status" value="1"/>
</dbReference>
<keyword evidence="5" id="KW-0677">Repeat</keyword>
<dbReference type="InterPro" id="IPR011706">
    <property type="entry name" value="Cu-oxidase_C"/>
</dbReference>
<name>A0A2P6PUC0_ROSCH</name>
<dbReference type="PROSITE" id="PS00080">
    <property type="entry name" value="MULTICOPPER_OXIDASE2"/>
    <property type="match status" value="1"/>
</dbReference>
<dbReference type="EC" id="1.10.3.2" evidence="8"/>
<evidence type="ECO:0000256" key="2">
    <source>
        <dbReference type="ARBA" id="ARBA00010609"/>
    </source>
</evidence>
<keyword evidence="4" id="KW-0479">Metal-binding</keyword>
<keyword evidence="6" id="KW-0186">Copper</keyword>
<keyword evidence="9" id="KW-1185">Reference proteome</keyword>
<dbReference type="Proteomes" id="UP000238479">
    <property type="component" value="Chromosome 6"/>
</dbReference>
<feature type="domain" description="Plastocyanin-like" evidence="7">
    <location>
        <begin position="58"/>
        <end position="193"/>
    </location>
</feature>
<dbReference type="OMA" id="CHMERHT"/>
<reference evidence="8 9" key="1">
    <citation type="journal article" date="2018" name="Nat. Genet.">
        <title>The Rosa genome provides new insights in the design of modern roses.</title>
        <authorList>
            <person name="Bendahmane M."/>
        </authorList>
    </citation>
    <scope>NUCLEOTIDE SEQUENCE [LARGE SCALE GENOMIC DNA]</scope>
    <source>
        <strain evidence="9">cv. Old Blush</strain>
    </source>
</reference>
<dbReference type="SUPFAM" id="SSF49503">
    <property type="entry name" value="Cupredoxins"/>
    <property type="match status" value="1"/>
</dbReference>
<proteinExistence type="inferred from homology"/>
<dbReference type="InterPro" id="IPR002355">
    <property type="entry name" value="Cu_oxidase_Cu_BS"/>
</dbReference>
<protein>
    <submittedName>
        <fullName evidence="8">Putative laccase</fullName>
        <ecNumber evidence="8">1.10.3.2</ecNumber>
    </submittedName>
</protein>
<keyword evidence="8" id="KW-0560">Oxidoreductase</keyword>
<evidence type="ECO:0000313" key="8">
    <source>
        <dbReference type="EMBL" id="PRQ25538.1"/>
    </source>
</evidence>
<evidence type="ECO:0000259" key="7">
    <source>
        <dbReference type="Pfam" id="PF07731"/>
    </source>
</evidence>
<evidence type="ECO:0000256" key="1">
    <source>
        <dbReference type="ARBA" id="ARBA00004613"/>
    </source>
</evidence>
<evidence type="ECO:0000256" key="4">
    <source>
        <dbReference type="ARBA" id="ARBA00022723"/>
    </source>
</evidence>
<dbReference type="Gene3D" id="2.60.40.420">
    <property type="entry name" value="Cupredoxins - blue copper proteins"/>
    <property type="match status" value="1"/>
</dbReference>
<comment type="similarity">
    <text evidence="2">Belongs to the multicopper oxidase family.</text>
</comment>
<gene>
    <name evidence="8" type="ORF">RchiOBHm_Chr6g0284761</name>
</gene>
<dbReference type="PANTHER" id="PTHR11709">
    <property type="entry name" value="MULTI-COPPER OXIDASE"/>
    <property type="match status" value="1"/>
</dbReference>
<evidence type="ECO:0000313" key="9">
    <source>
        <dbReference type="Proteomes" id="UP000238479"/>
    </source>
</evidence>
<organism evidence="8 9">
    <name type="scientific">Rosa chinensis</name>
    <name type="common">China rose</name>
    <dbReference type="NCBI Taxonomy" id="74649"/>
    <lineage>
        <taxon>Eukaryota</taxon>
        <taxon>Viridiplantae</taxon>
        <taxon>Streptophyta</taxon>
        <taxon>Embryophyta</taxon>
        <taxon>Tracheophyta</taxon>
        <taxon>Spermatophyta</taxon>
        <taxon>Magnoliopsida</taxon>
        <taxon>eudicotyledons</taxon>
        <taxon>Gunneridae</taxon>
        <taxon>Pentapetalae</taxon>
        <taxon>rosids</taxon>
        <taxon>fabids</taxon>
        <taxon>Rosales</taxon>
        <taxon>Rosaceae</taxon>
        <taxon>Rosoideae</taxon>
        <taxon>Rosoideae incertae sedis</taxon>
        <taxon>Rosa</taxon>
    </lineage>
</organism>
<dbReference type="InterPro" id="IPR034289">
    <property type="entry name" value="CuRO_3_LCC"/>
</dbReference>
<accession>A0A2P6PUC0</accession>
<comment type="caution">
    <text evidence="8">The sequence shown here is derived from an EMBL/GenBank/DDBJ whole genome shotgun (WGS) entry which is preliminary data.</text>
</comment>
<dbReference type="AlphaFoldDB" id="A0A2P6PUC0"/>
<dbReference type="GO" id="GO:0005576">
    <property type="term" value="C:extracellular region"/>
    <property type="evidence" value="ECO:0007669"/>
    <property type="project" value="UniProtKB-SubCell"/>
</dbReference>
<evidence type="ECO:0000256" key="3">
    <source>
        <dbReference type="ARBA" id="ARBA00022525"/>
    </source>
</evidence>
<keyword evidence="3" id="KW-0964">Secreted</keyword>
<dbReference type="Pfam" id="PF07731">
    <property type="entry name" value="Cu-oxidase_2"/>
    <property type="match status" value="1"/>
</dbReference>
<dbReference type="InterPro" id="IPR045087">
    <property type="entry name" value="Cu-oxidase_fam"/>
</dbReference>